<dbReference type="AlphaFoldDB" id="A0AAW1HXQ6"/>
<dbReference type="Pfam" id="PF00849">
    <property type="entry name" value="PseudoU_synth_2"/>
    <property type="match status" value="1"/>
</dbReference>
<dbReference type="GO" id="GO:0000455">
    <property type="term" value="P:enzyme-directed rRNA pseudouridine synthesis"/>
    <property type="evidence" value="ECO:0007669"/>
    <property type="project" value="TreeGrafter"/>
</dbReference>
<name>A0AAW1HXQ6_SAPOF</name>
<protein>
    <recommendedName>
        <fullName evidence="1">Pseudouridine synthase RsuA/RluA-like domain-containing protein</fullName>
    </recommendedName>
</protein>
<keyword evidence="3" id="KW-1185">Reference proteome</keyword>
<dbReference type="EMBL" id="JBDFQZ010000010">
    <property type="protein sequence ID" value="KAK9681594.1"/>
    <property type="molecule type" value="Genomic_DNA"/>
</dbReference>
<dbReference type="SUPFAM" id="SSF55120">
    <property type="entry name" value="Pseudouridine synthase"/>
    <property type="match status" value="1"/>
</dbReference>
<dbReference type="PANTHER" id="PTHR21600:SF52">
    <property type="entry name" value="PSEUDOURIDINE SYNTHASE RSUA_RLUA-LIKE DOMAIN-CONTAINING PROTEIN"/>
    <property type="match status" value="1"/>
</dbReference>
<dbReference type="PANTHER" id="PTHR21600">
    <property type="entry name" value="MITOCHONDRIAL RNA PSEUDOURIDINE SYNTHASE"/>
    <property type="match status" value="1"/>
</dbReference>
<dbReference type="Proteomes" id="UP001443914">
    <property type="component" value="Unassembled WGS sequence"/>
</dbReference>
<sequence>MTNGAANMGSIITSTFFSTLRRTTHRFTGVPTILRRTLLSNHHMSAVRRQQWCHTVSCFKTQSLASNTLFNSTSSVISYPEYTRLLPCPSTNLPPRVEHLVVLEETSVCAYISARLNLPPLYVADLIQFGAVYYALVCPVPPVTATDEQVELYKQFTSPELLKQRSSIKGKTVREAQKTFKVTSVDERFEVGTYLRVHVHPKRFPRCYEIDWKSRIIAVSESYVVLDKPSGTSVGGTSDNIEECCATFATRALNLTLLLLTTHQIDNCTEGCVVLARTKEYCSVFHKKIREKSVKKLYLGLAAAPVPCGTMTHYMQPAKLAPRLVSEVYTEKWLLCKLEVLDCKEVPWPNASTREKYQIEDCEWPVKDVAYECTINLLTGRTHQIRAQFAACGAPLVGDSMYMPASLAEITNPDVNPFGNFIQGQTSEDDQRTAIENWISRHGKEPTVAIGLQACQISWDDGAHMYKARSPWWR</sequence>
<dbReference type="GO" id="GO:0009982">
    <property type="term" value="F:pseudouridine synthase activity"/>
    <property type="evidence" value="ECO:0007669"/>
    <property type="project" value="InterPro"/>
</dbReference>
<dbReference type="InterPro" id="IPR006145">
    <property type="entry name" value="PsdUridine_synth_RsuA/RluA"/>
</dbReference>
<evidence type="ECO:0000313" key="2">
    <source>
        <dbReference type="EMBL" id="KAK9681594.1"/>
    </source>
</evidence>
<gene>
    <name evidence="2" type="ORF">RND81_10G013600</name>
</gene>
<dbReference type="InterPro" id="IPR020103">
    <property type="entry name" value="PsdUridine_synth_cat_dom_sf"/>
</dbReference>
<organism evidence="2 3">
    <name type="scientific">Saponaria officinalis</name>
    <name type="common">Common soapwort</name>
    <name type="synonym">Lychnis saponaria</name>
    <dbReference type="NCBI Taxonomy" id="3572"/>
    <lineage>
        <taxon>Eukaryota</taxon>
        <taxon>Viridiplantae</taxon>
        <taxon>Streptophyta</taxon>
        <taxon>Embryophyta</taxon>
        <taxon>Tracheophyta</taxon>
        <taxon>Spermatophyta</taxon>
        <taxon>Magnoliopsida</taxon>
        <taxon>eudicotyledons</taxon>
        <taxon>Gunneridae</taxon>
        <taxon>Pentapetalae</taxon>
        <taxon>Caryophyllales</taxon>
        <taxon>Caryophyllaceae</taxon>
        <taxon>Caryophylleae</taxon>
        <taxon>Saponaria</taxon>
    </lineage>
</organism>
<dbReference type="InterPro" id="IPR050188">
    <property type="entry name" value="RluA_PseudoU_synthase"/>
</dbReference>
<evidence type="ECO:0000259" key="1">
    <source>
        <dbReference type="Pfam" id="PF00849"/>
    </source>
</evidence>
<dbReference type="CDD" id="cd02869">
    <property type="entry name" value="PseudoU_synth_RluA_like"/>
    <property type="match status" value="1"/>
</dbReference>
<accession>A0AAW1HXQ6</accession>
<dbReference type="EMBL" id="JBDFQZ010000010">
    <property type="protein sequence ID" value="KAK9681593.1"/>
    <property type="molecule type" value="Genomic_DNA"/>
</dbReference>
<reference evidence="2 3" key="1">
    <citation type="submission" date="2024-03" db="EMBL/GenBank/DDBJ databases">
        <title>WGS assembly of Saponaria officinalis var. Norfolk2.</title>
        <authorList>
            <person name="Jenkins J."/>
            <person name="Shu S."/>
            <person name="Grimwood J."/>
            <person name="Barry K."/>
            <person name="Goodstein D."/>
            <person name="Schmutz J."/>
            <person name="Leebens-Mack J."/>
            <person name="Osbourn A."/>
        </authorList>
    </citation>
    <scope>NUCLEOTIDE SEQUENCE [LARGE SCALE GENOMIC DNA]</scope>
    <source>
        <strain evidence="3">cv. Norfolk2</strain>
        <strain evidence="2">JIC</strain>
        <tissue evidence="2">Leaf</tissue>
    </source>
</reference>
<evidence type="ECO:0000313" key="3">
    <source>
        <dbReference type="Proteomes" id="UP001443914"/>
    </source>
</evidence>
<dbReference type="GO" id="GO:0003723">
    <property type="term" value="F:RNA binding"/>
    <property type="evidence" value="ECO:0007669"/>
    <property type="project" value="InterPro"/>
</dbReference>
<comment type="caution">
    <text evidence="2">The sequence shown here is derived from an EMBL/GenBank/DDBJ whole genome shotgun (WGS) entry which is preliminary data.</text>
</comment>
<dbReference type="Gene3D" id="3.30.2350.10">
    <property type="entry name" value="Pseudouridine synthase"/>
    <property type="match status" value="1"/>
</dbReference>
<proteinExistence type="predicted"/>
<feature type="domain" description="Pseudouridine synthase RsuA/RluA-like" evidence="1">
    <location>
        <begin position="223"/>
        <end position="391"/>
    </location>
</feature>